<evidence type="ECO:0000313" key="1">
    <source>
        <dbReference type="EMBL" id="TPE53068.1"/>
    </source>
</evidence>
<sequence>MTIYTKTDTMRRRGDLQVGDIINEDGVMTVIEKVELRGSSDGRKPVGFYAAINGETDPLPADFEHTIYTVA</sequence>
<protein>
    <submittedName>
        <fullName evidence="1">Uncharacterized protein</fullName>
    </submittedName>
</protein>
<dbReference type="AlphaFoldDB" id="A0A501WUH0"/>
<reference evidence="1 2" key="1">
    <citation type="submission" date="2019-06" db="EMBL/GenBank/DDBJ databases">
        <title>A novel bacterium of genus Amaricoccus, isolated from marine sediment.</title>
        <authorList>
            <person name="Huang H."/>
            <person name="Mo K."/>
            <person name="Hu Y."/>
        </authorList>
    </citation>
    <scope>NUCLEOTIDE SEQUENCE [LARGE SCALE GENOMIC DNA]</scope>
    <source>
        <strain evidence="1 2">HB172011</strain>
    </source>
</reference>
<dbReference type="EMBL" id="VFRP01000002">
    <property type="protein sequence ID" value="TPE53068.1"/>
    <property type="molecule type" value="Genomic_DNA"/>
</dbReference>
<dbReference type="Proteomes" id="UP000319255">
    <property type="component" value="Unassembled WGS sequence"/>
</dbReference>
<accession>A0A501WUH0</accession>
<comment type="caution">
    <text evidence="1">The sequence shown here is derived from an EMBL/GenBank/DDBJ whole genome shotgun (WGS) entry which is preliminary data.</text>
</comment>
<proteinExistence type="predicted"/>
<keyword evidence="2" id="KW-1185">Reference proteome</keyword>
<evidence type="ECO:0000313" key="2">
    <source>
        <dbReference type="Proteomes" id="UP000319255"/>
    </source>
</evidence>
<name>A0A501WUH0_9RHOB</name>
<gene>
    <name evidence="1" type="ORF">FJM51_03315</name>
</gene>
<organism evidence="1 2">
    <name type="scientific">Amaricoccus solimangrovi</name>
    <dbReference type="NCBI Taxonomy" id="2589815"/>
    <lineage>
        <taxon>Bacteria</taxon>
        <taxon>Pseudomonadati</taxon>
        <taxon>Pseudomonadota</taxon>
        <taxon>Alphaproteobacteria</taxon>
        <taxon>Rhodobacterales</taxon>
        <taxon>Paracoccaceae</taxon>
        <taxon>Amaricoccus</taxon>
    </lineage>
</organism>
<dbReference type="RefSeq" id="WP_140452689.1">
    <property type="nucleotide sequence ID" value="NZ_VFRP01000002.1"/>
</dbReference>